<protein>
    <submittedName>
        <fullName evidence="2">Uncharacterized protein</fullName>
    </submittedName>
</protein>
<comment type="caution">
    <text evidence="2">The sequence shown here is derived from an EMBL/GenBank/DDBJ whole genome shotgun (WGS) entry which is preliminary data.</text>
</comment>
<feature type="region of interest" description="Disordered" evidence="1">
    <location>
        <begin position="1"/>
        <end position="22"/>
    </location>
</feature>
<name>A0A4Y2TJD8_ARAVE</name>
<organism evidence="2 3">
    <name type="scientific">Araneus ventricosus</name>
    <name type="common">Orbweaver spider</name>
    <name type="synonym">Epeira ventricosa</name>
    <dbReference type="NCBI Taxonomy" id="182803"/>
    <lineage>
        <taxon>Eukaryota</taxon>
        <taxon>Metazoa</taxon>
        <taxon>Ecdysozoa</taxon>
        <taxon>Arthropoda</taxon>
        <taxon>Chelicerata</taxon>
        <taxon>Arachnida</taxon>
        <taxon>Araneae</taxon>
        <taxon>Araneomorphae</taxon>
        <taxon>Entelegynae</taxon>
        <taxon>Araneoidea</taxon>
        <taxon>Araneidae</taxon>
        <taxon>Araneus</taxon>
    </lineage>
</organism>
<dbReference type="EMBL" id="BGPR01029095">
    <property type="protein sequence ID" value="GBO00668.1"/>
    <property type="molecule type" value="Genomic_DNA"/>
</dbReference>
<accession>A0A4Y2TJD8</accession>
<proteinExistence type="predicted"/>
<evidence type="ECO:0000313" key="2">
    <source>
        <dbReference type="EMBL" id="GBO00668.1"/>
    </source>
</evidence>
<dbReference type="Proteomes" id="UP000499080">
    <property type="component" value="Unassembled WGS sequence"/>
</dbReference>
<evidence type="ECO:0000256" key="1">
    <source>
        <dbReference type="SAM" id="MobiDB-lite"/>
    </source>
</evidence>
<sequence length="107" mass="12280">MGRPKLRNQHGSARWGPGQGSISTMSSTDWIIKDNSNNATLVVSDRYKQSLSIVPQFRCFFIDLGCLAQGTLLRKTIKMTLTRIKICWWGPYQYFLSVISTSEWDQF</sequence>
<dbReference type="AlphaFoldDB" id="A0A4Y2TJD8"/>
<reference evidence="2 3" key="1">
    <citation type="journal article" date="2019" name="Sci. Rep.">
        <title>Orb-weaving spider Araneus ventricosus genome elucidates the spidroin gene catalogue.</title>
        <authorList>
            <person name="Kono N."/>
            <person name="Nakamura H."/>
            <person name="Ohtoshi R."/>
            <person name="Moran D.A.P."/>
            <person name="Shinohara A."/>
            <person name="Yoshida Y."/>
            <person name="Fujiwara M."/>
            <person name="Mori M."/>
            <person name="Tomita M."/>
            <person name="Arakawa K."/>
        </authorList>
    </citation>
    <scope>NUCLEOTIDE SEQUENCE [LARGE SCALE GENOMIC DNA]</scope>
</reference>
<evidence type="ECO:0000313" key="3">
    <source>
        <dbReference type="Proteomes" id="UP000499080"/>
    </source>
</evidence>
<gene>
    <name evidence="2" type="ORF">AVEN_119333_1</name>
</gene>
<keyword evidence="3" id="KW-1185">Reference proteome</keyword>